<keyword evidence="2" id="KW-0677">Repeat</keyword>
<dbReference type="PANTHER" id="PTHR45632:SF3">
    <property type="entry name" value="KELCH-LIKE PROTEIN 32"/>
    <property type="match status" value="1"/>
</dbReference>
<keyword evidence="1" id="KW-0880">Kelch repeat</keyword>
<keyword evidence="3" id="KW-0175">Coiled coil</keyword>
<protein>
    <submittedName>
        <fullName evidence="4">Kelch repeat-containing protein</fullName>
    </submittedName>
</protein>
<reference evidence="4" key="1">
    <citation type="journal article" date="2023" name="Comput. Struct. Biotechnol. J.">
        <title>Discovery of a novel marine Bacteroidetes with a rich repertoire of carbohydrate-active enzymes.</title>
        <authorList>
            <person name="Chen B."/>
            <person name="Liu G."/>
            <person name="Chen Q."/>
            <person name="Wang H."/>
            <person name="Liu L."/>
            <person name="Tang K."/>
        </authorList>
    </citation>
    <scope>NUCLEOTIDE SEQUENCE</scope>
    <source>
        <strain evidence="4">TK19036</strain>
    </source>
</reference>
<name>A0AA49GL06_9BACT</name>
<dbReference type="AlphaFoldDB" id="A0AA49GL06"/>
<evidence type="ECO:0000256" key="3">
    <source>
        <dbReference type="SAM" id="Coils"/>
    </source>
</evidence>
<dbReference type="Gene3D" id="2.120.10.80">
    <property type="entry name" value="Kelch-type beta propeller"/>
    <property type="match status" value="2"/>
</dbReference>
<evidence type="ECO:0000256" key="2">
    <source>
        <dbReference type="ARBA" id="ARBA00022737"/>
    </source>
</evidence>
<reference evidence="4" key="2">
    <citation type="journal article" date="2024" name="Antonie Van Leeuwenhoek">
        <title>Roseihalotalea indica gen. nov., sp. nov., a halophilic Bacteroidetes from mesopelagic Southwest Indian Ocean with higher carbohydrate metabolic potential.</title>
        <authorList>
            <person name="Chen B."/>
            <person name="Zhang M."/>
            <person name="Lin D."/>
            <person name="Ye J."/>
            <person name="Tang K."/>
        </authorList>
    </citation>
    <scope>NUCLEOTIDE SEQUENCE</scope>
    <source>
        <strain evidence="4">TK19036</strain>
    </source>
</reference>
<dbReference type="EMBL" id="CP120682">
    <property type="protein sequence ID" value="WKN35328.1"/>
    <property type="molecule type" value="Genomic_DNA"/>
</dbReference>
<dbReference type="PANTHER" id="PTHR45632">
    <property type="entry name" value="LD33804P"/>
    <property type="match status" value="1"/>
</dbReference>
<dbReference type="SUPFAM" id="SSF117281">
    <property type="entry name" value="Kelch motif"/>
    <property type="match status" value="1"/>
</dbReference>
<proteinExistence type="predicted"/>
<gene>
    <name evidence="4" type="ORF">K4G66_23405</name>
</gene>
<evidence type="ECO:0000313" key="4">
    <source>
        <dbReference type="EMBL" id="WKN35328.1"/>
    </source>
</evidence>
<dbReference type="InterPro" id="IPR015915">
    <property type="entry name" value="Kelch-typ_b-propeller"/>
</dbReference>
<accession>A0AA49GL06</accession>
<evidence type="ECO:0000256" key="1">
    <source>
        <dbReference type="ARBA" id="ARBA00022441"/>
    </source>
</evidence>
<feature type="coiled-coil region" evidence="3">
    <location>
        <begin position="146"/>
        <end position="173"/>
    </location>
</feature>
<sequence length="877" mass="97307">MLRNSANILIIISSLCFFLCCQEDEETITPPVVKDSIATDSSVAIDLKGYVQKGPFINGTAITLSELNEKLIPTGKNFTTQIADNKGSFSLKEIPIQSKYVQLQADGFYFDEVKGEKSSAQLTLFALADISDASTVNVNLLSHLERNRVIYLMQEEEQEFEQAKQQAQQEILTAFGITQDSLVSSEHLDISQDGDHNAILLAISAILQGNNSVAELSELLANLVTDLREDGQLNSETIPAQLKKQSISLDLPQIRKNLVQRYADLGVEVTIPNFEQYIDSDGDGILNKDEDDTPEEFSFTSQENVATSTELFSNEITLTGLKEEGASDAHATQSTLFINGKAMQDSVVQVRNGDNIKLQITSSSQYADTTVASLSIGTLTRNFTVITDDYLPEAISFMNQKDVAVDSWYTSDTITVRGLPYPTPTTIDNGIIVKNGIELTTDTTSIITGDKLAIKLLSHQEYYSSTSSILSINGIEAPFQLTTDNYTPDEFSFTSIKNAKRDSVYTSEPITISGLPHPTPIDIDRGTLLINGKLSGTNALVISGDQIAVKLTASSDYETALSSSIQIGASYHTISITTGLNPWQKKADIPEGAYYSLVVNDNLIAIAPSLSQVFIYSFTQDTWQTIPSVFPDEFQYFRAEMISFSIGDIAFYGLGSNPDKAYRDFWAYNPKSNTWTRKADFPGNNLAGATAFTIGDKGYIGTGKHINYLTGVPGYDEENINSLTNEFWEYDPTTNQWIQKADFPGERRHNATSFSINEKGYLLAGNLTLHTPEYAPDMYEYNPYTDQWILKAEVPEPQYAGRATSCVINSKAYVSFYYDMHQFQVYDPVGNSWILSEDDLFQDSGFSISSFNNKIYAKSYKNYLNVTELWEYTPPQE</sequence>
<organism evidence="4">
    <name type="scientific">Roseihalotalea indica</name>
    <dbReference type="NCBI Taxonomy" id="2867963"/>
    <lineage>
        <taxon>Bacteria</taxon>
        <taxon>Pseudomonadati</taxon>
        <taxon>Bacteroidota</taxon>
        <taxon>Cytophagia</taxon>
        <taxon>Cytophagales</taxon>
        <taxon>Catalimonadaceae</taxon>
        <taxon>Roseihalotalea</taxon>
    </lineage>
</organism>